<dbReference type="AlphaFoldDB" id="A0A660L260"/>
<keyword evidence="2" id="KW-1185">Reference proteome</keyword>
<gene>
    <name evidence="1" type="ORF">C8N24_5416</name>
</gene>
<dbReference type="RefSeq" id="WP_121255913.1">
    <property type="nucleotide sequence ID" value="NZ_RBIL01000002.1"/>
</dbReference>
<dbReference type="Proteomes" id="UP000278962">
    <property type="component" value="Unassembled WGS sequence"/>
</dbReference>
<sequence>MGLTLDWLRGKRIKDPVRGSAQIVACSRPARPAVASNIVLHLIVSADGVAPTAVEHECMCRQDRWPHQGMTLPVTLDRADPSRLKVEWDELPTHQDLIRQRTEAMLADELAAAKARLLG</sequence>
<evidence type="ECO:0000313" key="1">
    <source>
        <dbReference type="EMBL" id="RKQ87395.1"/>
    </source>
</evidence>
<reference evidence="1 2" key="1">
    <citation type="submission" date="2018-10" db="EMBL/GenBank/DDBJ databases">
        <title>Genomic Encyclopedia of Archaeal and Bacterial Type Strains, Phase II (KMG-II): from individual species to whole genera.</title>
        <authorList>
            <person name="Goeker M."/>
        </authorList>
    </citation>
    <scope>NUCLEOTIDE SEQUENCE [LARGE SCALE GENOMIC DNA]</scope>
    <source>
        <strain evidence="1 2">DSM 14954</strain>
    </source>
</reference>
<protein>
    <submittedName>
        <fullName evidence="1">Uncharacterized protein</fullName>
    </submittedName>
</protein>
<dbReference type="OrthoDB" id="115162at2"/>
<proteinExistence type="predicted"/>
<organism evidence="1 2">
    <name type="scientific">Solirubrobacter pauli</name>
    <dbReference type="NCBI Taxonomy" id="166793"/>
    <lineage>
        <taxon>Bacteria</taxon>
        <taxon>Bacillati</taxon>
        <taxon>Actinomycetota</taxon>
        <taxon>Thermoleophilia</taxon>
        <taxon>Solirubrobacterales</taxon>
        <taxon>Solirubrobacteraceae</taxon>
        <taxon>Solirubrobacter</taxon>
    </lineage>
</organism>
<accession>A0A660L260</accession>
<evidence type="ECO:0000313" key="2">
    <source>
        <dbReference type="Proteomes" id="UP000278962"/>
    </source>
</evidence>
<comment type="caution">
    <text evidence="1">The sequence shown here is derived from an EMBL/GenBank/DDBJ whole genome shotgun (WGS) entry which is preliminary data.</text>
</comment>
<name>A0A660L260_9ACTN</name>
<dbReference type="EMBL" id="RBIL01000002">
    <property type="protein sequence ID" value="RKQ87395.1"/>
    <property type="molecule type" value="Genomic_DNA"/>
</dbReference>